<reference evidence="2 3" key="1">
    <citation type="submission" date="2013-09" db="EMBL/GenBank/DDBJ databases">
        <title>Genome sequencing of Phaeobacter antarcticus sp. nov. SM1211.</title>
        <authorList>
            <person name="Zhang X.-Y."/>
            <person name="Liu C."/>
            <person name="Chen X.-L."/>
            <person name="Xie B.-B."/>
            <person name="Qin Q.-L."/>
            <person name="Rong J.-C."/>
            <person name="Zhang Y.-Z."/>
        </authorList>
    </citation>
    <scope>NUCLEOTIDE SEQUENCE [LARGE SCALE GENOMIC DNA]</scope>
    <source>
        <strain evidence="2 3">SM1211</strain>
    </source>
</reference>
<protein>
    <recommendedName>
        <fullName evidence="1">Serine aminopeptidase S33 domain-containing protein</fullName>
    </recommendedName>
</protein>
<organism evidence="2 3">
    <name type="scientific">Puniceibacterium antarcticum</name>
    <dbReference type="NCBI Taxonomy" id="1206336"/>
    <lineage>
        <taxon>Bacteria</taxon>
        <taxon>Pseudomonadati</taxon>
        <taxon>Pseudomonadota</taxon>
        <taxon>Alphaproteobacteria</taxon>
        <taxon>Rhodobacterales</taxon>
        <taxon>Paracoccaceae</taxon>
        <taxon>Puniceibacterium</taxon>
    </lineage>
</organism>
<comment type="caution">
    <text evidence="2">The sequence shown here is derived from an EMBL/GenBank/DDBJ whole genome shotgun (WGS) entry which is preliminary data.</text>
</comment>
<dbReference type="Proteomes" id="UP000231259">
    <property type="component" value="Unassembled WGS sequence"/>
</dbReference>
<evidence type="ECO:0000313" key="2">
    <source>
        <dbReference type="EMBL" id="PIL18482.1"/>
    </source>
</evidence>
<dbReference type="Pfam" id="PF12146">
    <property type="entry name" value="Hydrolase_4"/>
    <property type="match status" value="1"/>
</dbReference>
<feature type="domain" description="Serine aminopeptidase S33" evidence="1">
    <location>
        <begin position="47"/>
        <end position="300"/>
    </location>
</feature>
<evidence type="ECO:0000259" key="1">
    <source>
        <dbReference type="Pfam" id="PF12146"/>
    </source>
</evidence>
<dbReference type="EMBL" id="AWWI01000121">
    <property type="protein sequence ID" value="PIL18482.1"/>
    <property type="molecule type" value="Genomic_DNA"/>
</dbReference>
<keyword evidence="3" id="KW-1185">Reference proteome</keyword>
<dbReference type="InterPro" id="IPR051044">
    <property type="entry name" value="MAG_DAG_Lipase"/>
</dbReference>
<proteinExistence type="predicted"/>
<dbReference type="RefSeq" id="WP_099912146.1">
    <property type="nucleotide sequence ID" value="NZ_AWWI01000121.1"/>
</dbReference>
<dbReference type="PANTHER" id="PTHR11614">
    <property type="entry name" value="PHOSPHOLIPASE-RELATED"/>
    <property type="match status" value="1"/>
</dbReference>
<dbReference type="SUPFAM" id="SSF53474">
    <property type="entry name" value="alpha/beta-Hydrolases"/>
    <property type="match status" value="1"/>
</dbReference>
<dbReference type="InterPro" id="IPR022742">
    <property type="entry name" value="Hydrolase_4"/>
</dbReference>
<dbReference type="AlphaFoldDB" id="A0A2G8RAC1"/>
<dbReference type="OrthoDB" id="9788260at2"/>
<gene>
    <name evidence="2" type="ORF">P775_18080</name>
</gene>
<dbReference type="InterPro" id="IPR029058">
    <property type="entry name" value="AB_hydrolase_fold"/>
</dbReference>
<dbReference type="Gene3D" id="3.40.50.1820">
    <property type="entry name" value="alpha/beta hydrolase"/>
    <property type="match status" value="1"/>
</dbReference>
<sequence length="328" mass="35579">MELPTAPFRADLAEGPVGAHAYWVHADDGVRLRVARYPSAGPSEGTPSKGTVLLFPGRTEYVEKYGRTAADLSAAGYDTLTIDWRGQGLSDRLLANGLVGHVQLFTDYQRDVAALLTAARELALPQPMHLISHSMGGAIGLRAVMDGLPVASCVFTGPMWGIRIAPAIRPAAWALGWGSGHIGLGHLYSPGTKPASYVISEPFKDNMLTRDADMYAYMRRQVAEVPALALGGPSLRWLHQSLLECRTLERRASPDLPCLTFVGLKERIVDVPRIRNRMARWPHGRLELVAGAEHEVLMDSAETRKAVMSQIVALFDSASAKPHSAQSA</sequence>
<evidence type="ECO:0000313" key="3">
    <source>
        <dbReference type="Proteomes" id="UP000231259"/>
    </source>
</evidence>
<name>A0A2G8RAC1_9RHOB</name>
<accession>A0A2G8RAC1</accession>